<evidence type="ECO:0000313" key="9">
    <source>
        <dbReference type="EMBL" id="KAF6138257.1"/>
    </source>
</evidence>
<sequence length="292" mass="32724">MHVIRNIASLCARELLGVLKQIEKDMGRADGIRYGLRPIDLDMLYYGIFNIYSVTLVPHISIWERPFVVVPLIDLLSLAINSDTIASWHSFLKQPCGWLFGLYEKLGHEANIGRKGMKQVLPMGNHLWNYLGKTHVVGVLNLTPDSFSDGGKYQSVEAAVSQSIREEIAVKSLAVSLAPILIGPSRKKFFGNICSRPEANERDLATIAAVTAGVLAGAISYLWSCMSDWIFFSQEPKQFNDFLRHISKFCQEKHISSFTNFLASKQIMLITNAEAADRFALLLSSLTFFTKY</sequence>
<organism evidence="9 10">
    <name type="scientific">Kingdonia uniflora</name>
    <dbReference type="NCBI Taxonomy" id="39325"/>
    <lineage>
        <taxon>Eukaryota</taxon>
        <taxon>Viridiplantae</taxon>
        <taxon>Streptophyta</taxon>
        <taxon>Embryophyta</taxon>
        <taxon>Tracheophyta</taxon>
        <taxon>Spermatophyta</taxon>
        <taxon>Magnoliopsida</taxon>
        <taxon>Ranunculales</taxon>
        <taxon>Circaeasteraceae</taxon>
        <taxon>Kingdonia</taxon>
    </lineage>
</organism>
<proteinExistence type="predicted"/>
<dbReference type="InterPro" id="IPR035907">
    <property type="entry name" value="Hppk_sf"/>
</dbReference>
<keyword evidence="5" id="KW-0418">Kinase</keyword>
<dbReference type="InterPro" id="IPR000550">
    <property type="entry name" value="Hppk"/>
</dbReference>
<evidence type="ECO:0000256" key="5">
    <source>
        <dbReference type="ARBA" id="ARBA00022777"/>
    </source>
</evidence>
<dbReference type="PANTHER" id="PTHR20941">
    <property type="entry name" value="FOLATE SYNTHESIS PROTEINS"/>
    <property type="match status" value="1"/>
</dbReference>
<dbReference type="GO" id="GO:0046656">
    <property type="term" value="P:folic acid biosynthetic process"/>
    <property type="evidence" value="ECO:0007669"/>
    <property type="project" value="UniProtKB-KW"/>
</dbReference>
<dbReference type="InterPro" id="IPR011005">
    <property type="entry name" value="Dihydropteroate_synth-like_sf"/>
</dbReference>
<evidence type="ECO:0000259" key="8">
    <source>
        <dbReference type="PROSITE" id="PS00792"/>
    </source>
</evidence>
<name>A0A7J7L6M7_9MAGN</name>
<keyword evidence="6" id="KW-0067">ATP-binding</keyword>
<keyword evidence="4" id="KW-0547">Nucleotide-binding</keyword>
<evidence type="ECO:0000256" key="1">
    <source>
        <dbReference type="ARBA" id="ARBA00005051"/>
    </source>
</evidence>
<dbReference type="InterPro" id="IPR036494">
    <property type="entry name" value="Ku_C_sf"/>
</dbReference>
<comment type="pathway">
    <text evidence="1">Cofactor biosynthesis; tetrahydrofolate biosynthesis; 2-amino-4-hydroxy-6-hydroxymethyl-7,8-dihydropteridine diphosphate from 7,8-dihydroneopterin triphosphate: step 4/4.</text>
</comment>
<dbReference type="InterPro" id="IPR000489">
    <property type="entry name" value="Pterin-binding_dom"/>
</dbReference>
<dbReference type="Gene3D" id="3.20.20.20">
    <property type="entry name" value="Dihydropteroate synthase-like"/>
    <property type="match status" value="2"/>
</dbReference>
<dbReference type="GO" id="GO:0016301">
    <property type="term" value="F:kinase activity"/>
    <property type="evidence" value="ECO:0007669"/>
    <property type="project" value="UniProtKB-KW"/>
</dbReference>
<keyword evidence="10" id="KW-1185">Reference proteome</keyword>
<dbReference type="GO" id="GO:0046654">
    <property type="term" value="P:tetrahydrofolate biosynthetic process"/>
    <property type="evidence" value="ECO:0007669"/>
    <property type="project" value="UniProtKB-UniPathway"/>
</dbReference>
<accession>A0A7J7L6M7</accession>
<dbReference type="GO" id="GO:0005524">
    <property type="term" value="F:ATP binding"/>
    <property type="evidence" value="ECO:0007669"/>
    <property type="project" value="UniProtKB-KW"/>
</dbReference>
<dbReference type="GO" id="GO:0003848">
    <property type="term" value="F:2-amino-4-hydroxy-6-hydroxymethyldihydropteridine diphosphokinase activity"/>
    <property type="evidence" value="ECO:0007669"/>
    <property type="project" value="UniProtKB-EC"/>
</dbReference>
<dbReference type="SUPFAM" id="SSF101420">
    <property type="entry name" value="C-terminal domain of Ku80"/>
    <property type="match status" value="1"/>
</dbReference>
<dbReference type="InterPro" id="IPR045031">
    <property type="entry name" value="DHP_synth-like"/>
</dbReference>
<dbReference type="Proteomes" id="UP000541444">
    <property type="component" value="Unassembled WGS sequence"/>
</dbReference>
<evidence type="ECO:0000256" key="4">
    <source>
        <dbReference type="ARBA" id="ARBA00022741"/>
    </source>
</evidence>
<keyword evidence="3" id="KW-0808">Transferase</keyword>
<evidence type="ECO:0000256" key="6">
    <source>
        <dbReference type="ARBA" id="ARBA00022840"/>
    </source>
</evidence>
<reference evidence="9 10" key="1">
    <citation type="journal article" date="2020" name="IScience">
        <title>Genome Sequencing of the Endangered Kingdonia uniflora (Circaeasteraceae, Ranunculales) Reveals Potential Mechanisms of Evolutionary Specialization.</title>
        <authorList>
            <person name="Sun Y."/>
            <person name="Deng T."/>
            <person name="Zhang A."/>
            <person name="Moore M.J."/>
            <person name="Landis J.B."/>
            <person name="Lin N."/>
            <person name="Zhang H."/>
            <person name="Zhang X."/>
            <person name="Huang J."/>
            <person name="Zhang X."/>
            <person name="Sun H."/>
            <person name="Wang H."/>
        </authorList>
    </citation>
    <scope>NUCLEOTIDE SEQUENCE [LARGE SCALE GENOMIC DNA]</scope>
    <source>
        <strain evidence="9">TB1705</strain>
        <tissue evidence="9">Leaf</tissue>
    </source>
</reference>
<protein>
    <recommendedName>
        <fullName evidence="2">2-amino-4-hydroxy-6-hydroxymethyldihydropteridine diphosphokinase</fullName>
        <ecNumber evidence="2">2.7.6.3</ecNumber>
    </recommendedName>
</protein>
<gene>
    <name evidence="9" type="ORF">GIB67_019427</name>
</gene>
<evidence type="ECO:0000256" key="3">
    <source>
        <dbReference type="ARBA" id="ARBA00022679"/>
    </source>
</evidence>
<dbReference type="EC" id="2.7.6.3" evidence="2"/>
<dbReference type="PANTHER" id="PTHR20941:SF1">
    <property type="entry name" value="FOLIC ACID SYNTHESIS PROTEIN FOL1"/>
    <property type="match status" value="1"/>
</dbReference>
<dbReference type="InterPro" id="IPR014893">
    <property type="entry name" value="Ku_PK_bind"/>
</dbReference>
<dbReference type="OrthoDB" id="615426at2759"/>
<evidence type="ECO:0000313" key="10">
    <source>
        <dbReference type="Proteomes" id="UP000541444"/>
    </source>
</evidence>
<dbReference type="Pfam" id="PF01288">
    <property type="entry name" value="HPPK"/>
    <property type="match status" value="1"/>
</dbReference>
<evidence type="ECO:0000256" key="7">
    <source>
        <dbReference type="ARBA" id="ARBA00022909"/>
    </source>
</evidence>
<dbReference type="GO" id="GO:0004156">
    <property type="term" value="F:dihydropteroate synthase activity"/>
    <property type="evidence" value="ECO:0007669"/>
    <property type="project" value="TreeGrafter"/>
</dbReference>
<keyword evidence="7" id="KW-0289">Folate biosynthesis</keyword>
<evidence type="ECO:0000256" key="2">
    <source>
        <dbReference type="ARBA" id="ARBA00013253"/>
    </source>
</evidence>
<dbReference type="SUPFAM" id="SSF51717">
    <property type="entry name" value="Dihydropteroate synthetase-like"/>
    <property type="match status" value="2"/>
</dbReference>
<dbReference type="PROSITE" id="PS00792">
    <property type="entry name" value="DHPS_1"/>
    <property type="match status" value="1"/>
</dbReference>
<feature type="domain" description="Pterin-binding" evidence="8">
    <location>
        <begin position="136"/>
        <end position="151"/>
    </location>
</feature>
<dbReference type="Gene3D" id="1.25.40.240">
    <property type="entry name" value="Ku, C-terminal domain"/>
    <property type="match status" value="1"/>
</dbReference>
<dbReference type="SUPFAM" id="SSF55083">
    <property type="entry name" value="6-hydroxymethyl-7,8-dihydropterin pyrophosphokinase, HPPK"/>
    <property type="match status" value="1"/>
</dbReference>
<comment type="caution">
    <text evidence="9">The sequence shown here is derived from an EMBL/GenBank/DDBJ whole genome shotgun (WGS) entry which is preliminary data.</text>
</comment>
<dbReference type="Gene3D" id="3.30.70.560">
    <property type="entry name" value="7,8-Dihydro-6-hydroxymethylpterin-pyrophosphokinase HPPK"/>
    <property type="match status" value="1"/>
</dbReference>
<dbReference type="AlphaFoldDB" id="A0A7J7L6M7"/>
<dbReference type="Pfam" id="PF08785">
    <property type="entry name" value="Ku_PK_bind"/>
    <property type="match status" value="1"/>
</dbReference>
<dbReference type="EMBL" id="JACGCM010002607">
    <property type="protein sequence ID" value="KAF6138257.1"/>
    <property type="molecule type" value="Genomic_DNA"/>
</dbReference>
<dbReference type="UniPathway" id="UPA00077">
    <property type="reaction ID" value="UER00155"/>
</dbReference>